<keyword evidence="3 10" id="KW-0813">Transport</keyword>
<evidence type="ECO:0000256" key="8">
    <source>
        <dbReference type="ARBA" id="ARBA00023136"/>
    </source>
</evidence>
<evidence type="ECO:0000256" key="2">
    <source>
        <dbReference type="ARBA" id="ARBA00006980"/>
    </source>
</evidence>
<gene>
    <name evidence="15" type="ORF">BDD21_1447</name>
</gene>
<evidence type="ECO:0000256" key="9">
    <source>
        <dbReference type="ARBA" id="ARBA00023237"/>
    </source>
</evidence>
<proteinExistence type="inferred from homology"/>
<feature type="domain" description="NolW-like" evidence="13">
    <location>
        <begin position="231"/>
        <end position="291"/>
    </location>
</feature>
<reference evidence="15 16" key="1">
    <citation type="submission" date="2018-10" db="EMBL/GenBank/DDBJ databases">
        <title>Genomic Encyclopedia of Archaeal and Bacterial Type Strains, Phase II (KMG-II): from individual species to whole genera.</title>
        <authorList>
            <person name="Goeker M."/>
        </authorList>
    </citation>
    <scope>NUCLEOTIDE SEQUENCE [LARGE SCALE GENOMIC DNA]</scope>
    <source>
        <strain evidence="15 16">DSM 235</strain>
    </source>
</reference>
<keyword evidence="8" id="KW-0472">Membrane</keyword>
<dbReference type="InterPro" id="IPR005644">
    <property type="entry name" value="NolW-like"/>
</dbReference>
<dbReference type="PANTHER" id="PTHR30332:SF25">
    <property type="entry name" value="SECRETIN XPSD"/>
    <property type="match status" value="1"/>
</dbReference>
<feature type="domain" description="NolW-like" evidence="13">
    <location>
        <begin position="299"/>
        <end position="364"/>
    </location>
</feature>
<dbReference type="InterPro" id="IPR049371">
    <property type="entry name" value="GspD-like_N0"/>
</dbReference>
<name>A0A495V644_9GAMM</name>
<evidence type="ECO:0000256" key="11">
    <source>
        <dbReference type="SAM" id="MobiDB-lite"/>
    </source>
</evidence>
<evidence type="ECO:0000256" key="7">
    <source>
        <dbReference type="ARBA" id="ARBA00022927"/>
    </source>
</evidence>
<protein>
    <submittedName>
        <fullName evidence="15">General secretion pathway protein D</fullName>
    </submittedName>
</protein>
<evidence type="ECO:0000256" key="6">
    <source>
        <dbReference type="ARBA" id="ARBA00022729"/>
    </source>
</evidence>
<dbReference type="InterPro" id="IPR038591">
    <property type="entry name" value="NolW-like_sf"/>
</dbReference>
<dbReference type="Gene3D" id="3.30.1370.120">
    <property type="match status" value="3"/>
</dbReference>
<comment type="subcellular location">
    <subcellularLocation>
        <location evidence="1 10">Cell outer membrane</location>
    </subcellularLocation>
</comment>
<dbReference type="Pfam" id="PF03958">
    <property type="entry name" value="Secretin_N"/>
    <property type="match status" value="3"/>
</dbReference>
<feature type="domain" description="GspD-like N0" evidence="14">
    <location>
        <begin position="133"/>
        <end position="201"/>
    </location>
</feature>
<evidence type="ECO:0000256" key="3">
    <source>
        <dbReference type="ARBA" id="ARBA00022448"/>
    </source>
</evidence>
<dbReference type="PANTHER" id="PTHR30332">
    <property type="entry name" value="PROBABLE GENERAL SECRETION PATHWAY PROTEIN D"/>
    <property type="match status" value="1"/>
</dbReference>
<comment type="similarity">
    <text evidence="2">Belongs to the bacterial secretin family. GSP D subfamily.</text>
</comment>
<feature type="region of interest" description="Disordered" evidence="11">
    <location>
        <begin position="399"/>
        <end position="442"/>
    </location>
</feature>
<dbReference type="Gene3D" id="3.55.50.30">
    <property type="match status" value="1"/>
</dbReference>
<dbReference type="EMBL" id="RBXL01000001">
    <property type="protein sequence ID" value="RKT44075.1"/>
    <property type="molecule type" value="Genomic_DNA"/>
</dbReference>
<dbReference type="PRINTS" id="PR00811">
    <property type="entry name" value="BCTERIALGSPD"/>
</dbReference>
<feature type="region of interest" description="Disordered" evidence="11">
    <location>
        <begin position="1"/>
        <end position="20"/>
    </location>
</feature>
<dbReference type="GO" id="GO:0009279">
    <property type="term" value="C:cell outer membrane"/>
    <property type="evidence" value="ECO:0007669"/>
    <property type="project" value="UniProtKB-SubCell"/>
</dbReference>
<keyword evidence="7" id="KW-0653">Protein transport</keyword>
<dbReference type="Pfam" id="PF00263">
    <property type="entry name" value="Secretin"/>
    <property type="match status" value="1"/>
</dbReference>
<dbReference type="Pfam" id="PF21305">
    <property type="entry name" value="type_II_gspD_N0"/>
    <property type="match status" value="1"/>
</dbReference>
<keyword evidence="6" id="KW-0732">Signal</keyword>
<keyword evidence="9" id="KW-0998">Cell outer membrane</keyword>
<keyword evidence="16" id="KW-1185">Reference proteome</keyword>
<comment type="caution">
    <text evidence="15">The sequence shown here is derived from an EMBL/GenBank/DDBJ whole genome shotgun (WGS) entry which is preliminary data.</text>
</comment>
<dbReference type="InterPro" id="IPR001775">
    <property type="entry name" value="GspD/PilQ"/>
</dbReference>
<feature type="compositionally biased region" description="Gly residues" evidence="11">
    <location>
        <begin position="408"/>
        <end position="432"/>
    </location>
</feature>
<evidence type="ECO:0000259" key="14">
    <source>
        <dbReference type="Pfam" id="PF21305"/>
    </source>
</evidence>
<organism evidence="15 16">
    <name type="scientific">Thiocapsa rosea</name>
    <dbReference type="NCBI Taxonomy" id="69360"/>
    <lineage>
        <taxon>Bacteria</taxon>
        <taxon>Pseudomonadati</taxon>
        <taxon>Pseudomonadota</taxon>
        <taxon>Gammaproteobacteria</taxon>
        <taxon>Chromatiales</taxon>
        <taxon>Chromatiaceae</taxon>
        <taxon>Thiocapsa</taxon>
    </lineage>
</organism>
<sequence>MTPRTTDRIGLSSRADSNTISMDPSRHFGARSLAGHLPRLAAIVIVAFVSTACERAYWDPTVRIDDMGDDGTRALQGGGRGMVSPGTTEAMSIALGEEDVRGPAVESLQRGTGTFVREISPPSVDTTPGDVTLNFDGTDIREVVKVILGDLLQVNYVLHPAVQGVTSLQTGRPLRRDHLIPTLETLLRMNNAAIVYSGGTYEVVPLANAVQGRVVPQLGESGRALPEGYSVQVVPLQYIGAEEMSNILQPLAPDGSVIRVDNLRNLVVIAGTSPDMGNLLDTIRVFDVDWMAGLSVGFFVLEYAKANEVVTQLQTLLGDEGSNPLKGVFRFVPIESANAVLVVSPQASYLQQASNWIERLDMAEATGDAAERLFVYRVRHGDAENLADTLSQLFGGEGSQRTPSVGGVAPGLGGSSIGSTGDGGTDGGGVGGQSAPRRSSSREIELSSPVSIVADATNNSLMVRSSPRDYKKILDALKQLDILPLQVLVEATIVEISLEGNLKYGVQWNLFGLATKDQRSQFTLGSGNTLDTSVGLSFPGFNWAVISRPDTIRATLSALAQDNLINVLSSPSVMVLDNQTAKIQVGKEVPIATSQQQGLTNTDRVVNTIEYRPTGVMLSVKPRVTPGGLVQMEIEQEVSTVDAAGSGGSALDSPTFSTRNITSSVAVRSNQAVVLGGLIQNERSDGNQGVPGLYNLPFAGPLFGQRSKVSRRTELVVVLTPKVIASDQDAETVTRDFRNKVRGLQMKF</sequence>
<dbReference type="GO" id="GO:0015628">
    <property type="term" value="P:protein secretion by the type II secretion system"/>
    <property type="evidence" value="ECO:0007669"/>
    <property type="project" value="InterPro"/>
</dbReference>
<keyword evidence="4" id="KW-1134">Transmembrane beta strand</keyword>
<dbReference type="AlphaFoldDB" id="A0A495V644"/>
<feature type="domain" description="Type II/III secretion system secretin-like" evidence="12">
    <location>
        <begin position="558"/>
        <end position="724"/>
    </location>
</feature>
<dbReference type="NCBIfam" id="TIGR02517">
    <property type="entry name" value="type_II_gspD"/>
    <property type="match status" value="1"/>
</dbReference>
<evidence type="ECO:0000259" key="13">
    <source>
        <dbReference type="Pfam" id="PF03958"/>
    </source>
</evidence>
<evidence type="ECO:0000256" key="1">
    <source>
        <dbReference type="ARBA" id="ARBA00004442"/>
    </source>
</evidence>
<evidence type="ECO:0000313" key="16">
    <source>
        <dbReference type="Proteomes" id="UP000274556"/>
    </source>
</evidence>
<evidence type="ECO:0000259" key="12">
    <source>
        <dbReference type="Pfam" id="PF00263"/>
    </source>
</evidence>
<dbReference type="InterPro" id="IPR050810">
    <property type="entry name" value="Bact_Secretion_Sys_Channel"/>
</dbReference>
<dbReference type="Proteomes" id="UP000274556">
    <property type="component" value="Unassembled WGS sequence"/>
</dbReference>
<evidence type="ECO:0000256" key="10">
    <source>
        <dbReference type="RuleBase" id="RU004004"/>
    </source>
</evidence>
<feature type="domain" description="NolW-like" evidence="13">
    <location>
        <begin position="374"/>
        <end position="485"/>
    </location>
</feature>
<evidence type="ECO:0000256" key="4">
    <source>
        <dbReference type="ARBA" id="ARBA00022452"/>
    </source>
</evidence>
<dbReference type="InterPro" id="IPR004846">
    <property type="entry name" value="T2SS/T3SS_dom"/>
</dbReference>
<keyword evidence="5" id="KW-0812">Transmembrane</keyword>
<evidence type="ECO:0000256" key="5">
    <source>
        <dbReference type="ARBA" id="ARBA00022692"/>
    </source>
</evidence>
<evidence type="ECO:0000313" key="15">
    <source>
        <dbReference type="EMBL" id="RKT44075.1"/>
    </source>
</evidence>
<accession>A0A495V644</accession>
<dbReference type="GO" id="GO:0015627">
    <property type="term" value="C:type II protein secretion system complex"/>
    <property type="evidence" value="ECO:0007669"/>
    <property type="project" value="InterPro"/>
</dbReference>
<dbReference type="InterPro" id="IPR013356">
    <property type="entry name" value="T2SS_GspD"/>
</dbReference>
<dbReference type="OrthoDB" id="9775455at2"/>